<sequence>MDEQAVWSHQSHARPVVCLKCWNCQIATSVLDPPSGSVTGSQLGKGNIKAALLSDQITKKRPCFHGESG</sequence>
<dbReference type="Gramene" id="KCW44320">
    <property type="protein sequence ID" value="KCW44320"/>
    <property type="gene ID" value="EUGRSUZ_L02229"/>
</dbReference>
<protein>
    <submittedName>
        <fullName evidence="2">Uncharacterized protein</fullName>
    </submittedName>
</protein>
<organism evidence="2">
    <name type="scientific">Eucalyptus grandis</name>
    <name type="common">Flooded gum</name>
    <dbReference type="NCBI Taxonomy" id="71139"/>
    <lineage>
        <taxon>Eukaryota</taxon>
        <taxon>Viridiplantae</taxon>
        <taxon>Streptophyta</taxon>
        <taxon>Embryophyta</taxon>
        <taxon>Tracheophyta</taxon>
        <taxon>Spermatophyta</taxon>
        <taxon>Magnoliopsida</taxon>
        <taxon>eudicotyledons</taxon>
        <taxon>Gunneridae</taxon>
        <taxon>Pentapetalae</taxon>
        <taxon>rosids</taxon>
        <taxon>malvids</taxon>
        <taxon>Myrtales</taxon>
        <taxon>Myrtaceae</taxon>
        <taxon>Myrtoideae</taxon>
        <taxon>Eucalypteae</taxon>
        <taxon>Eucalyptus</taxon>
    </lineage>
</organism>
<dbReference type="InParanoid" id="A0A058ZTF7"/>
<evidence type="ECO:0000313" key="3">
    <source>
        <dbReference type="Proteomes" id="UP000030711"/>
    </source>
</evidence>
<dbReference type="EMBL" id="KK199455">
    <property type="protein sequence ID" value="KCW44320.1"/>
    <property type="molecule type" value="Genomic_DNA"/>
</dbReference>
<reference evidence="1" key="2">
    <citation type="journal article" date="2014" name="Nature">
        <title>The genome of Eucalyptus grandis.</title>
        <authorList>
            <person name="Myburg A.A."/>
            <person name="Grattapaglia D."/>
            <person name="Tuskan G.A."/>
            <person name="Hellsten U."/>
            <person name="Hayes R.D."/>
            <person name="Grimwood J."/>
            <person name="Jenkins J."/>
            <person name="Lindquist E."/>
            <person name="Tice H."/>
            <person name="Bauer D."/>
            <person name="Goodstein D.M."/>
            <person name="Dubchak I."/>
            <person name="Poliakov A."/>
            <person name="Mizrachi E."/>
            <person name="Kullan A.R."/>
            <person name="Hussey S.G."/>
            <person name="Pinard D."/>
            <person name="van der Merwe K."/>
            <person name="Singh P."/>
            <person name="van Jaarsveld I."/>
            <person name="Silva-Junior O.B."/>
            <person name="Togawa R.C."/>
            <person name="Pappas M.R."/>
            <person name="Faria D.A."/>
            <person name="Sansaloni C.P."/>
            <person name="Petroli C.D."/>
            <person name="Yang X."/>
            <person name="Ranjan P."/>
            <person name="Tschaplinski T.J."/>
            <person name="Ye C.Y."/>
            <person name="Li T."/>
            <person name="Sterck L."/>
            <person name="Vanneste K."/>
            <person name="Murat F."/>
            <person name="Soler M."/>
            <person name="Clemente H.S."/>
            <person name="Saidi N."/>
            <person name="Cassan-Wang H."/>
            <person name="Dunand C."/>
            <person name="Hefer C.A."/>
            <person name="Bornberg-Bauer E."/>
            <person name="Kersting A.R."/>
            <person name="Vining K."/>
            <person name="Amarasinghe V."/>
            <person name="Ranik M."/>
            <person name="Naithani S."/>
            <person name="Elser J."/>
            <person name="Boyd A.E."/>
            <person name="Liston A."/>
            <person name="Spatafora J.W."/>
            <person name="Dharmwardhana P."/>
            <person name="Raja R."/>
            <person name="Sullivan C."/>
            <person name="Romanel E."/>
            <person name="Alves-Ferreira M."/>
            <person name="Kulheim C."/>
            <person name="Foley W."/>
            <person name="Carocha V."/>
            <person name="Paiva J."/>
            <person name="Kudrna D."/>
            <person name="Brommonschenkel S.H."/>
            <person name="Pasquali G."/>
            <person name="Byrne M."/>
            <person name="Rigault P."/>
            <person name="Tibbits J."/>
            <person name="Spokevicius A."/>
            <person name="Jones R.C."/>
            <person name="Steane D.A."/>
            <person name="Vaillancourt R.E."/>
            <person name="Potts B.M."/>
            <person name="Joubert F."/>
            <person name="Barry K."/>
            <person name="Pappas G.J."/>
            <person name="Strauss S.H."/>
            <person name="Jaiswal P."/>
            <person name="Grima-Pettenati J."/>
            <person name="Salse J."/>
            <person name="Van de Peer Y."/>
            <person name="Rokhsar D.S."/>
            <person name="Schmutz J."/>
        </authorList>
    </citation>
    <scope>NUCLEOTIDE SEQUENCE</scope>
    <source>
        <tissue evidence="1">Leaf extractions</tissue>
    </source>
</reference>
<dbReference type="EMBL" id="MU848938">
    <property type="protein sequence ID" value="KAK2631943.1"/>
    <property type="molecule type" value="Genomic_DNA"/>
</dbReference>
<reference evidence="2" key="1">
    <citation type="submission" date="2013-07" db="EMBL/GenBank/DDBJ databases">
        <title>The genome of Eucalyptus grandis.</title>
        <authorList>
            <person name="Schmutz J."/>
            <person name="Hayes R."/>
            <person name="Myburg A."/>
            <person name="Tuskan G."/>
            <person name="Grattapaglia D."/>
            <person name="Rokhsar D.S."/>
        </authorList>
    </citation>
    <scope>NUCLEOTIDE SEQUENCE</scope>
    <source>
        <tissue evidence="2">Leaf extractions</tissue>
    </source>
</reference>
<dbReference type="Proteomes" id="UP000030711">
    <property type="component" value="Unassembled WGS sequence"/>
</dbReference>
<accession>A0A058ZTF7</accession>
<evidence type="ECO:0000313" key="2">
    <source>
        <dbReference type="EMBL" id="KCW44320.1"/>
    </source>
</evidence>
<proteinExistence type="predicted"/>
<name>A0A058ZTF7_EUCGR</name>
<reference evidence="1" key="3">
    <citation type="submission" date="2023-04" db="EMBL/GenBank/DDBJ databases">
        <title>WGS assembly of Eucalyptus grandis.</title>
        <authorList>
            <person name="Myburg A."/>
            <person name="Grattapaglia D."/>
            <person name="Tuskan G."/>
            <person name="Hellsten U."/>
            <person name="Hayes R."/>
            <person name="Grimwood J."/>
            <person name="Jenkins J."/>
            <person name="Lindquist E."/>
            <person name="Tice H."/>
            <person name="Bauer D."/>
            <person name="Goodstein D."/>
            <person name="Dubchak I."/>
            <person name="Poliakov A."/>
            <person name="Mizrachi E."/>
            <person name="Kullan A."/>
            <person name="Hussey S."/>
            <person name="Pinard D."/>
            <person name="Van D."/>
            <person name="Singh P."/>
            <person name="Van J."/>
            <person name="Silva-Junior O."/>
            <person name="Togawa R."/>
            <person name="Pappas M."/>
            <person name="Faria D."/>
            <person name="Sansaloni C."/>
            <person name="Petroli C."/>
            <person name="Yang X."/>
            <person name="Ranjan P."/>
            <person name="Tschaplinski T."/>
            <person name="Ye C."/>
            <person name="Li T."/>
            <person name="Sterck L."/>
            <person name="Vanneste K."/>
            <person name="Murat F."/>
            <person name="Soler M."/>
            <person name="Clemente H."/>
            <person name="Saidi N."/>
            <person name="Cassan-Wang H."/>
            <person name="Dunand C."/>
            <person name="Hefer C."/>
            <person name="Bornberg-Bauer E."/>
            <person name="Kersting A."/>
            <person name="Vining K."/>
            <person name="Amarasinghe V."/>
            <person name="Ranik M."/>
            <person name="Naithani S."/>
            <person name="Elser J."/>
            <person name="Boyd A."/>
            <person name="Liston A."/>
            <person name="Spatafora J."/>
            <person name="Dharmwardhana P."/>
            <person name="Raja R."/>
            <person name="Sullivan C."/>
            <person name="Romanel E."/>
            <person name="Alves-Ferreira M."/>
            <person name="Kulheim C."/>
            <person name="Foley W."/>
            <person name="Carocha V."/>
            <person name="Paiva J."/>
            <person name="Kudrna D."/>
            <person name="Brommonschenkel S."/>
            <person name="Pasquali G."/>
            <person name="Byrne M."/>
            <person name="Rigault P."/>
            <person name="Tibbits J."/>
            <person name="Spokevicius A."/>
            <person name="Jones R."/>
            <person name="Steane D."/>
            <person name="Vaillancourt R."/>
            <person name="Potts B."/>
            <person name="Joubert F."/>
            <person name="Barry K."/>
            <person name="Pappas G."/>
            <person name="Strauss S."/>
            <person name="Jaiswal P."/>
            <person name="Grima-Pettenati J."/>
            <person name="Salse J."/>
            <person name="Van D."/>
            <person name="Rokhsar D."/>
            <person name="Schmutz J."/>
        </authorList>
    </citation>
    <scope>NUCLEOTIDE SEQUENCE</scope>
    <source>
        <tissue evidence="1">Leaf extractions</tissue>
    </source>
</reference>
<keyword evidence="3" id="KW-1185">Reference proteome</keyword>
<reference evidence="1" key="4">
    <citation type="submission" date="2023-07" db="EMBL/GenBank/DDBJ databases">
        <authorList>
            <person name="Myburg A.A."/>
            <person name="Grattapaglia D."/>
            <person name="Tuskan G.A."/>
            <person name="Hellsten U."/>
            <person name="Hayes R.D."/>
            <person name="Grimwood J."/>
            <person name="Jenkins J."/>
            <person name="Lindquist E."/>
            <person name="Tice H."/>
            <person name="Bauer D."/>
            <person name="Goodstein D.M."/>
            <person name="Dubchak I."/>
            <person name="Poliakov A."/>
            <person name="Mizrachi E."/>
            <person name="Kullan A.R."/>
            <person name="Hussey S.G."/>
            <person name="Pinard D."/>
            <person name="Van D.M."/>
            <person name="Singh P."/>
            <person name="Van J.I."/>
            <person name="Silva-Junior O.B."/>
            <person name="Togawa R.C."/>
            <person name="Pappas M.R."/>
            <person name="Faria D.A."/>
            <person name="Sansaloni C.P."/>
            <person name="Petroli C.D."/>
            <person name="Yang X."/>
            <person name="Ranjan P."/>
            <person name="Tschaplinski T.J."/>
            <person name="Ye C.Y."/>
            <person name="Li T."/>
            <person name="Sterck L."/>
            <person name="Vanneste K."/>
            <person name="Murat F."/>
            <person name="Soler M."/>
            <person name="Clemente H.S."/>
            <person name="Saidi N."/>
            <person name="Cassan-Wang H."/>
            <person name="Dunand C."/>
            <person name="Hefer C.A."/>
            <person name="Bornberg-Bauer E."/>
            <person name="Kersting A.R."/>
            <person name="Vining K."/>
            <person name="Amarasinghe V."/>
            <person name="Ranik M."/>
            <person name="Naithani S."/>
            <person name="Elser J."/>
            <person name="Boyd A.E."/>
            <person name="Liston A."/>
            <person name="Spatafora J.W."/>
            <person name="Dharmwardhana P."/>
            <person name="Raja R."/>
            <person name="Sullivan C."/>
            <person name="Romanel E."/>
            <person name="Alves-Ferreira M."/>
            <person name="Kulheim C."/>
            <person name="Foley W."/>
            <person name="Carocha V."/>
            <person name="Paiva J."/>
            <person name="Kudrna D."/>
            <person name="Brommonschenkel S.H."/>
            <person name="Pasquali G."/>
            <person name="Byrne M."/>
            <person name="Rigault P."/>
            <person name="Tibbits J."/>
            <person name="Spokevicius A."/>
            <person name="Jones R.C."/>
            <person name="Steane D.A."/>
            <person name="Vaillancourt R.E."/>
            <person name="Potts B.M."/>
            <person name="Joubert F."/>
            <person name="Barry K."/>
            <person name="Pappas G.J."/>
            <person name="Strauss S.H."/>
            <person name="Jaiswal P."/>
            <person name="Grima-Pettenati J."/>
            <person name="Salse J."/>
            <person name="Van D.P."/>
            <person name="Rokhsar D.S."/>
            <person name="Schmutz J."/>
        </authorList>
    </citation>
    <scope>NUCLEOTIDE SEQUENCE</scope>
    <source>
        <tissue evidence="1">Leaf extractions</tissue>
    </source>
</reference>
<dbReference type="AlphaFoldDB" id="A0A058ZTF7"/>
<gene>
    <name evidence="2" type="ORF">EUGRSUZ_L02229</name>
</gene>
<evidence type="ECO:0000313" key="1">
    <source>
        <dbReference type="EMBL" id="KAK2631943.1"/>
    </source>
</evidence>